<evidence type="ECO:0000313" key="5">
    <source>
        <dbReference type="Proteomes" id="UP000185062"/>
    </source>
</evidence>
<keyword evidence="2" id="KW-0472">Membrane</keyword>
<keyword evidence="2" id="KW-1133">Transmembrane helix</keyword>
<dbReference type="AlphaFoldDB" id="A0A1N6IB81"/>
<evidence type="ECO:0000256" key="2">
    <source>
        <dbReference type="SAM" id="Phobius"/>
    </source>
</evidence>
<gene>
    <name evidence="4" type="ORF">SAMN02743940_1691</name>
</gene>
<evidence type="ECO:0000313" key="4">
    <source>
        <dbReference type="EMBL" id="SIO29287.1"/>
    </source>
</evidence>
<feature type="compositionally biased region" description="Polar residues" evidence="1">
    <location>
        <begin position="54"/>
        <end position="63"/>
    </location>
</feature>
<keyword evidence="2" id="KW-0812">Transmembrane</keyword>
<dbReference type="InterPro" id="IPR011723">
    <property type="entry name" value="Znf/thioredoxin_put"/>
</dbReference>
<dbReference type="RefSeq" id="WP_028461230.1">
    <property type="nucleotide sequence ID" value="NZ_FSRO01000001.1"/>
</dbReference>
<protein>
    <submittedName>
        <fullName evidence="4">MJ0042 family finger-like domain-containing protein</fullName>
    </submittedName>
</protein>
<feature type="domain" description="Zinc finger/thioredoxin putative" evidence="3">
    <location>
        <begin position="3"/>
        <end position="38"/>
    </location>
</feature>
<organism evidence="4 5">
    <name type="scientific">Nitrosomonas cryotolerans ATCC 49181</name>
    <dbReference type="NCBI Taxonomy" id="1131553"/>
    <lineage>
        <taxon>Bacteria</taxon>
        <taxon>Pseudomonadati</taxon>
        <taxon>Pseudomonadota</taxon>
        <taxon>Betaproteobacteria</taxon>
        <taxon>Nitrosomonadales</taxon>
        <taxon>Nitrosomonadaceae</taxon>
        <taxon>Nitrosomonas</taxon>
    </lineage>
</organism>
<dbReference type="Proteomes" id="UP000185062">
    <property type="component" value="Unassembled WGS sequence"/>
</dbReference>
<proteinExistence type="predicted"/>
<dbReference type="EMBL" id="FSRO01000001">
    <property type="protein sequence ID" value="SIO29287.1"/>
    <property type="molecule type" value="Genomic_DNA"/>
</dbReference>
<dbReference type="STRING" id="44575.SAMN05216419_100948"/>
<keyword evidence="5" id="KW-1185">Reference proteome</keyword>
<dbReference type="NCBIfam" id="TIGR02098">
    <property type="entry name" value="MJ0042_CXXC"/>
    <property type="match status" value="1"/>
</dbReference>
<feature type="region of interest" description="Disordered" evidence="1">
    <location>
        <begin position="54"/>
        <end position="81"/>
    </location>
</feature>
<dbReference type="InterPro" id="IPR021834">
    <property type="entry name" value="DUF3426"/>
</dbReference>
<evidence type="ECO:0000256" key="1">
    <source>
        <dbReference type="SAM" id="MobiDB-lite"/>
    </source>
</evidence>
<name>A0A1N6IB81_9PROT</name>
<dbReference type="eggNOG" id="ENOG50315VR">
    <property type="taxonomic scope" value="Bacteria"/>
</dbReference>
<reference evidence="4 5" key="1">
    <citation type="submission" date="2016-12" db="EMBL/GenBank/DDBJ databases">
        <authorList>
            <person name="Song W.-J."/>
            <person name="Kurnit D.M."/>
        </authorList>
    </citation>
    <scope>NUCLEOTIDE SEQUENCE [LARGE SCALE GENOMIC DNA]</scope>
    <source>
        <strain evidence="4 5">ATCC 49181</strain>
    </source>
</reference>
<dbReference type="Pfam" id="PF13719">
    <property type="entry name" value="Zn_ribbon_5"/>
    <property type="match status" value="1"/>
</dbReference>
<feature type="transmembrane region" description="Helical" evidence="2">
    <location>
        <begin position="125"/>
        <end position="146"/>
    </location>
</feature>
<sequence length="280" mass="30935">MALVTLCPNCSTAFRVSAMQLQMHNGDVCCGQCRQIFNGFATLMTVSESEIASSSEMTATARSVNAPESVPEESRPTSGVNSNAELSLASYLIPDKKAQADAEEIETSDEVDYFDAPPPRKQQRAWGIAGLFLLLVLAGQAVVYAYRVELSVITPGIRPYLEQYCAVFSCTVPLPQDLTLLSIEASELRIDSAQRPEVVTLDATIRNHALFPQALPAFKLTLTDIRGKQLASRVFTAEDYLRRKTDPIQSIQPNQEMDIRLYFKSRDLDATGYQLALLYP</sequence>
<accession>A0A1N6IB81</accession>
<evidence type="ECO:0000259" key="3">
    <source>
        <dbReference type="Pfam" id="PF13719"/>
    </source>
</evidence>
<dbReference type="Pfam" id="PF11906">
    <property type="entry name" value="DUF3426"/>
    <property type="match status" value="1"/>
</dbReference>